<sequence length="141" mass="16449">MSGANMMEMEEDRPWTHMENEEFLQKIRDMKERLGIRDPKEHIAEPSGEFYSYLCITLSEVHQVDVRFLYQGKEPNLVEQENPDDEEKIDYEIDVYFTEPNYACFESNIGKSYYMLDEEPSLEIMDGLAPTSLSAMASLSL</sequence>
<dbReference type="Gramene" id="ONK64560">
    <property type="protein sequence ID" value="ONK64560"/>
    <property type="gene ID" value="A4U43_C07F27370"/>
</dbReference>
<protein>
    <submittedName>
        <fullName evidence="1">Uncharacterized protein</fullName>
    </submittedName>
</protein>
<name>A0A5P1EKJ1_ASPOF</name>
<keyword evidence="2" id="KW-1185">Reference proteome</keyword>
<reference evidence="2" key="1">
    <citation type="journal article" date="2017" name="Nat. Commun.">
        <title>The asparagus genome sheds light on the origin and evolution of a young Y chromosome.</title>
        <authorList>
            <person name="Harkess A."/>
            <person name="Zhou J."/>
            <person name="Xu C."/>
            <person name="Bowers J.E."/>
            <person name="Van der Hulst R."/>
            <person name="Ayyampalayam S."/>
            <person name="Mercati F."/>
            <person name="Riccardi P."/>
            <person name="McKain M.R."/>
            <person name="Kakrana A."/>
            <person name="Tang H."/>
            <person name="Ray J."/>
            <person name="Groenendijk J."/>
            <person name="Arikit S."/>
            <person name="Mathioni S.M."/>
            <person name="Nakano M."/>
            <person name="Shan H."/>
            <person name="Telgmann-Rauber A."/>
            <person name="Kanno A."/>
            <person name="Yue Z."/>
            <person name="Chen H."/>
            <person name="Li W."/>
            <person name="Chen Y."/>
            <person name="Xu X."/>
            <person name="Zhang Y."/>
            <person name="Luo S."/>
            <person name="Chen H."/>
            <person name="Gao J."/>
            <person name="Mao Z."/>
            <person name="Pires J.C."/>
            <person name="Luo M."/>
            <person name="Kudrna D."/>
            <person name="Wing R.A."/>
            <person name="Meyers B.C."/>
            <person name="Yi K."/>
            <person name="Kong H."/>
            <person name="Lavrijsen P."/>
            <person name="Sunseri F."/>
            <person name="Falavigna A."/>
            <person name="Ye Y."/>
            <person name="Leebens-Mack J.H."/>
            <person name="Chen G."/>
        </authorList>
    </citation>
    <scope>NUCLEOTIDE SEQUENCE [LARGE SCALE GENOMIC DNA]</scope>
    <source>
        <strain evidence="2">cv. DH0086</strain>
    </source>
</reference>
<gene>
    <name evidence="1" type="ORF">A4U43_C07F27370</name>
</gene>
<proteinExistence type="predicted"/>
<evidence type="ECO:0000313" key="2">
    <source>
        <dbReference type="Proteomes" id="UP000243459"/>
    </source>
</evidence>
<dbReference type="Proteomes" id="UP000243459">
    <property type="component" value="Chromosome 7"/>
</dbReference>
<organism evidence="1 2">
    <name type="scientific">Asparagus officinalis</name>
    <name type="common">Garden asparagus</name>
    <dbReference type="NCBI Taxonomy" id="4686"/>
    <lineage>
        <taxon>Eukaryota</taxon>
        <taxon>Viridiplantae</taxon>
        <taxon>Streptophyta</taxon>
        <taxon>Embryophyta</taxon>
        <taxon>Tracheophyta</taxon>
        <taxon>Spermatophyta</taxon>
        <taxon>Magnoliopsida</taxon>
        <taxon>Liliopsida</taxon>
        <taxon>Asparagales</taxon>
        <taxon>Asparagaceae</taxon>
        <taxon>Asparagoideae</taxon>
        <taxon>Asparagus</taxon>
    </lineage>
</organism>
<accession>A0A5P1EKJ1</accession>
<dbReference type="AlphaFoldDB" id="A0A5P1EKJ1"/>
<evidence type="ECO:0000313" key="1">
    <source>
        <dbReference type="EMBL" id="ONK64560.1"/>
    </source>
</evidence>
<dbReference type="EMBL" id="CM007387">
    <property type="protein sequence ID" value="ONK64560.1"/>
    <property type="molecule type" value="Genomic_DNA"/>
</dbReference>